<proteinExistence type="predicted"/>
<organism evidence="1">
    <name type="scientific">Vitis vinifera</name>
    <name type="common">Grape</name>
    <dbReference type="NCBI Taxonomy" id="29760"/>
    <lineage>
        <taxon>Eukaryota</taxon>
        <taxon>Viridiplantae</taxon>
        <taxon>Streptophyta</taxon>
        <taxon>Embryophyta</taxon>
        <taxon>Tracheophyta</taxon>
        <taxon>Spermatophyta</taxon>
        <taxon>Magnoliopsida</taxon>
        <taxon>eudicotyledons</taxon>
        <taxon>Gunneridae</taxon>
        <taxon>Pentapetalae</taxon>
        <taxon>rosids</taxon>
        <taxon>Vitales</taxon>
        <taxon>Vitaceae</taxon>
        <taxon>Viteae</taxon>
        <taxon>Vitis</taxon>
    </lineage>
</organism>
<accession>A5BAM3</accession>
<gene>
    <name evidence="1" type="ORF">VITISV_025195</name>
</gene>
<evidence type="ECO:0000313" key="1">
    <source>
        <dbReference type="EMBL" id="CAN63287.1"/>
    </source>
</evidence>
<reference evidence="1" key="1">
    <citation type="journal article" date="2007" name="PLoS ONE">
        <title>The first genome sequence of an elite grapevine cultivar (Pinot noir Vitis vinifera L.): coping with a highly heterozygous genome.</title>
        <authorList>
            <person name="Velasco R."/>
            <person name="Zharkikh A."/>
            <person name="Troggio M."/>
            <person name="Cartwright D.A."/>
            <person name="Cestaro A."/>
            <person name="Pruss D."/>
            <person name="Pindo M."/>
            <person name="FitzGerald L.M."/>
            <person name="Vezzulli S."/>
            <person name="Reid J."/>
            <person name="Malacarne G."/>
            <person name="Iliev D."/>
            <person name="Coppola G."/>
            <person name="Wardell B."/>
            <person name="Micheletti D."/>
            <person name="Macalma T."/>
            <person name="Facci M."/>
            <person name="Mitchell J.T."/>
            <person name="Perazzolli M."/>
            <person name="Eldredge G."/>
            <person name="Gatto P."/>
            <person name="Oyzerski R."/>
            <person name="Moretto M."/>
            <person name="Gutin N."/>
            <person name="Stefanini M."/>
            <person name="Chen Y."/>
            <person name="Segala C."/>
            <person name="Davenport C."/>
            <person name="Dematte L."/>
            <person name="Mraz A."/>
            <person name="Battilana J."/>
            <person name="Stormo K."/>
            <person name="Costa F."/>
            <person name="Tao Q."/>
            <person name="Si-Ammour A."/>
            <person name="Harkins T."/>
            <person name="Lackey A."/>
            <person name="Perbost C."/>
            <person name="Taillon B."/>
            <person name="Stella A."/>
            <person name="Solovyev V."/>
            <person name="Fawcett J.A."/>
            <person name="Sterck L."/>
            <person name="Vandepoele K."/>
            <person name="Grando S.M."/>
            <person name="Toppo S."/>
            <person name="Moser C."/>
            <person name="Lanchbury J."/>
            <person name="Bogden R."/>
            <person name="Skolnick M."/>
            <person name="Sgaramella V."/>
            <person name="Bhatnagar S.K."/>
            <person name="Fontana P."/>
            <person name="Gutin A."/>
            <person name="Van de Peer Y."/>
            <person name="Salamini F."/>
            <person name="Viola R."/>
        </authorList>
    </citation>
    <scope>NUCLEOTIDE SEQUENCE</scope>
</reference>
<dbReference type="EMBL" id="AM452429">
    <property type="protein sequence ID" value="CAN63287.1"/>
    <property type="molecule type" value="Genomic_DNA"/>
</dbReference>
<name>A5BAM3_VITVI</name>
<sequence length="110" mass="12554">MSNLIGVAGLKYEKGHVGGRVLEKSERRGERIEDSNVAHRRRFKRLMTKSSICEDQEKGKAPMVDIEIIDVPNMRDMSLLEGLEFQDDHLEKSVPFLQVNREFGGALLEK</sequence>
<dbReference type="AlphaFoldDB" id="A5BAM3"/>
<protein>
    <submittedName>
        <fullName evidence="1">Uncharacterized protein</fullName>
    </submittedName>
</protein>